<dbReference type="PANTHER" id="PTHR12300:SF161">
    <property type="entry name" value="RECEPTOR EXPRESSION-ENHANCING PROTEIN"/>
    <property type="match status" value="1"/>
</dbReference>
<evidence type="ECO:0000256" key="1">
    <source>
        <dbReference type="ARBA" id="ARBA00004141"/>
    </source>
</evidence>
<dbReference type="OrthoDB" id="434647at2759"/>
<comment type="similarity">
    <text evidence="2 6">Belongs to the DP1 family.</text>
</comment>
<dbReference type="Proteomes" id="UP000775547">
    <property type="component" value="Unassembled WGS sequence"/>
</dbReference>
<dbReference type="Pfam" id="PF03134">
    <property type="entry name" value="TB2_DP1_HVA22"/>
    <property type="match status" value="1"/>
</dbReference>
<dbReference type="InterPro" id="IPR004345">
    <property type="entry name" value="TB2_DP1_HVA22"/>
</dbReference>
<keyword evidence="4" id="KW-1133">Transmembrane helix</keyword>
<comment type="caution">
    <text evidence="8">The sequence shown here is derived from an EMBL/GenBank/DDBJ whole genome shotgun (WGS) entry which is preliminary data.</text>
</comment>
<protein>
    <recommendedName>
        <fullName evidence="6">Protein YOP1</fullName>
    </recommendedName>
</protein>
<evidence type="ECO:0000256" key="4">
    <source>
        <dbReference type="ARBA" id="ARBA00022989"/>
    </source>
</evidence>
<organism evidence="8 9">
    <name type="scientific">Asterophora parasitica</name>
    <dbReference type="NCBI Taxonomy" id="117018"/>
    <lineage>
        <taxon>Eukaryota</taxon>
        <taxon>Fungi</taxon>
        <taxon>Dikarya</taxon>
        <taxon>Basidiomycota</taxon>
        <taxon>Agaricomycotina</taxon>
        <taxon>Agaricomycetes</taxon>
        <taxon>Agaricomycetidae</taxon>
        <taxon>Agaricales</taxon>
        <taxon>Tricholomatineae</taxon>
        <taxon>Lyophyllaceae</taxon>
        <taxon>Asterophora</taxon>
    </lineage>
</organism>
<evidence type="ECO:0000256" key="7">
    <source>
        <dbReference type="SAM" id="MobiDB-lite"/>
    </source>
</evidence>
<dbReference type="GO" id="GO:0016020">
    <property type="term" value="C:membrane"/>
    <property type="evidence" value="ECO:0007669"/>
    <property type="project" value="UniProtKB-SubCell"/>
</dbReference>
<evidence type="ECO:0000256" key="6">
    <source>
        <dbReference type="RuleBase" id="RU362006"/>
    </source>
</evidence>
<evidence type="ECO:0000256" key="2">
    <source>
        <dbReference type="ARBA" id="ARBA00008573"/>
    </source>
</evidence>
<feature type="compositionally biased region" description="Polar residues" evidence="7">
    <location>
        <begin position="173"/>
        <end position="214"/>
    </location>
</feature>
<dbReference type="PANTHER" id="PTHR12300">
    <property type="entry name" value="HVA22-LIKE PROTEINS"/>
    <property type="match status" value="1"/>
</dbReference>
<evidence type="ECO:0000256" key="5">
    <source>
        <dbReference type="ARBA" id="ARBA00023136"/>
    </source>
</evidence>
<reference evidence="8" key="2">
    <citation type="submission" date="2021-10" db="EMBL/GenBank/DDBJ databases">
        <title>Phylogenomics reveals ancestral predisposition of the termite-cultivated fungus Termitomyces towards a domesticated lifestyle.</title>
        <authorList>
            <person name="Auxier B."/>
            <person name="Grum-Grzhimaylo A."/>
            <person name="Cardenas M.E."/>
            <person name="Lodge J.D."/>
            <person name="Laessoe T."/>
            <person name="Pedersen O."/>
            <person name="Smith M.E."/>
            <person name="Kuyper T.W."/>
            <person name="Franco-Molano E.A."/>
            <person name="Baroni T.J."/>
            <person name="Aanen D.K."/>
        </authorList>
    </citation>
    <scope>NUCLEOTIDE SEQUENCE</scope>
    <source>
        <strain evidence="8">AP01</strain>
        <tissue evidence="8">Mycelium</tissue>
    </source>
</reference>
<keyword evidence="3" id="KW-0812">Transmembrane</keyword>
<keyword evidence="5" id="KW-0472">Membrane</keyword>
<evidence type="ECO:0000256" key="3">
    <source>
        <dbReference type="ARBA" id="ARBA00022692"/>
    </source>
</evidence>
<evidence type="ECO:0000313" key="9">
    <source>
        <dbReference type="Proteomes" id="UP000775547"/>
    </source>
</evidence>
<dbReference type="EMBL" id="JABCKV010000008">
    <property type="protein sequence ID" value="KAG5647577.1"/>
    <property type="molecule type" value="Genomic_DNA"/>
</dbReference>
<gene>
    <name evidence="8" type="ORF">DXG03_008930</name>
</gene>
<proteinExistence type="inferred from homology"/>
<evidence type="ECO:0000313" key="8">
    <source>
        <dbReference type="EMBL" id="KAG5647577.1"/>
    </source>
</evidence>
<name>A0A9P7GIE3_9AGAR</name>
<dbReference type="AlphaFoldDB" id="A0A9P7GIE3"/>
<reference evidence="8" key="1">
    <citation type="submission" date="2020-07" db="EMBL/GenBank/DDBJ databases">
        <authorList>
            <person name="Nieuwenhuis M."/>
            <person name="Van De Peppel L.J.J."/>
        </authorList>
    </citation>
    <scope>NUCLEOTIDE SEQUENCE</scope>
    <source>
        <strain evidence="8">AP01</strain>
        <tissue evidence="8">Mycelium</tissue>
    </source>
</reference>
<accession>A0A9P7GIE3</accession>
<sequence length="224" mass="24600">MFMALISHAVSAWFAFLLPCYATFKALSHRPQSEPELQRWSTYWVVIGAFVTFEYLSEWLISWLPFYWEVKTLFLLFLALPQTEPFFIKHERELDAGIISVQGNLLAYLQSRLAALWAFVWNAANKAPASANGQAASGQTTPTGTGGPSFSLESAMSLWKTYGPLINGGGSQAARSATPNASSTSLKTPSTGHRTASNSETNMSNPFSVPTSPSFPEPHHYKAN</sequence>
<keyword evidence="9" id="KW-1185">Reference proteome</keyword>
<comment type="subcellular location">
    <subcellularLocation>
        <location evidence="1 6">Membrane</location>
        <topology evidence="1 6">Multi-pass membrane protein</topology>
    </subcellularLocation>
</comment>
<feature type="region of interest" description="Disordered" evidence="7">
    <location>
        <begin position="170"/>
        <end position="224"/>
    </location>
</feature>